<keyword evidence="3 9" id="KW-0813">Transport</keyword>
<evidence type="ECO:0000256" key="3">
    <source>
        <dbReference type="ARBA" id="ARBA00022448"/>
    </source>
</evidence>
<name>A0ABQ4NFL0_9BACL</name>
<dbReference type="Gene3D" id="3.10.580.10">
    <property type="entry name" value="CBS-domain"/>
    <property type="match status" value="1"/>
</dbReference>
<evidence type="ECO:0000256" key="5">
    <source>
        <dbReference type="ARBA" id="ARBA00022842"/>
    </source>
</evidence>
<evidence type="ECO:0000313" key="12">
    <source>
        <dbReference type="Proteomes" id="UP000680304"/>
    </source>
</evidence>
<dbReference type="PROSITE" id="PS51371">
    <property type="entry name" value="CBS"/>
    <property type="match status" value="2"/>
</dbReference>
<dbReference type="InterPro" id="IPR046342">
    <property type="entry name" value="CBS_dom_sf"/>
</dbReference>
<feature type="transmembrane region" description="Helical" evidence="9">
    <location>
        <begin position="368"/>
        <end position="387"/>
    </location>
</feature>
<dbReference type="RefSeq" id="WP_213531733.1">
    <property type="nucleotide sequence ID" value="NZ_BOVJ01000244.1"/>
</dbReference>
<dbReference type="PANTHER" id="PTHR43773:SF1">
    <property type="entry name" value="MAGNESIUM TRANSPORTER MGTE"/>
    <property type="match status" value="1"/>
</dbReference>
<evidence type="ECO:0000256" key="6">
    <source>
        <dbReference type="ARBA" id="ARBA00022989"/>
    </source>
</evidence>
<evidence type="ECO:0000256" key="7">
    <source>
        <dbReference type="ARBA" id="ARBA00023136"/>
    </source>
</evidence>
<accession>A0ABQ4NFL0</accession>
<dbReference type="InterPro" id="IPR038076">
    <property type="entry name" value="MgtE_N_sf"/>
</dbReference>
<protein>
    <recommendedName>
        <fullName evidence="9">Magnesium transporter MgtE</fullName>
    </recommendedName>
</protein>
<keyword evidence="12" id="KW-1185">Reference proteome</keyword>
<keyword evidence="5 9" id="KW-0460">Magnesium</keyword>
<dbReference type="Gene3D" id="1.25.60.10">
    <property type="entry name" value="MgtE N-terminal domain-like"/>
    <property type="match status" value="1"/>
</dbReference>
<comment type="subcellular location">
    <subcellularLocation>
        <location evidence="9">Cell membrane</location>
        <topology evidence="9">Multi-pass membrane protein</topology>
    </subcellularLocation>
    <subcellularLocation>
        <location evidence="1">Membrane</location>
        <topology evidence="1">Multi-pass membrane protein</topology>
    </subcellularLocation>
</comment>
<evidence type="ECO:0000256" key="2">
    <source>
        <dbReference type="ARBA" id="ARBA00009749"/>
    </source>
</evidence>
<feature type="transmembrane region" description="Helical" evidence="9">
    <location>
        <begin position="323"/>
        <end position="347"/>
    </location>
</feature>
<comment type="caution">
    <text evidence="11">The sequence shown here is derived from an EMBL/GenBank/DDBJ whole genome shotgun (WGS) entry which is preliminary data.</text>
</comment>
<dbReference type="SMART" id="SM00116">
    <property type="entry name" value="CBS"/>
    <property type="match status" value="2"/>
</dbReference>
<reference evidence="11 12" key="1">
    <citation type="submission" date="2021-04" db="EMBL/GenBank/DDBJ databases">
        <title>Draft genome sequence of Paenibacillus cisolokensis, LC2-13A.</title>
        <authorList>
            <person name="Uke A."/>
            <person name="Chhe C."/>
            <person name="Baramee S."/>
            <person name="Kosugi A."/>
        </authorList>
    </citation>
    <scope>NUCLEOTIDE SEQUENCE [LARGE SCALE GENOMIC DNA]</scope>
    <source>
        <strain evidence="11 12">LC2-13A</strain>
    </source>
</reference>
<dbReference type="SMART" id="SM00924">
    <property type="entry name" value="MgtE_N"/>
    <property type="match status" value="1"/>
</dbReference>
<dbReference type="EMBL" id="BOVJ01000244">
    <property type="protein sequence ID" value="GIQ67034.1"/>
    <property type="molecule type" value="Genomic_DNA"/>
</dbReference>
<dbReference type="Pfam" id="PF03448">
    <property type="entry name" value="MgtE_N"/>
    <property type="match status" value="1"/>
</dbReference>
<feature type="domain" description="CBS" evidence="10">
    <location>
        <begin position="145"/>
        <end position="208"/>
    </location>
</feature>
<feature type="domain" description="CBS" evidence="10">
    <location>
        <begin position="209"/>
        <end position="267"/>
    </location>
</feature>
<feature type="transmembrane region" description="Helical" evidence="9">
    <location>
        <begin position="440"/>
        <end position="457"/>
    </location>
</feature>
<dbReference type="Gene3D" id="1.10.357.20">
    <property type="entry name" value="SLC41 divalent cation transporters, integral membrane domain"/>
    <property type="match status" value="1"/>
</dbReference>
<proteinExistence type="inferred from homology"/>
<comment type="similarity">
    <text evidence="2 9">Belongs to the SLC41A transporter family.</text>
</comment>
<dbReference type="SUPFAM" id="SSF161093">
    <property type="entry name" value="MgtE membrane domain-like"/>
    <property type="match status" value="1"/>
</dbReference>
<evidence type="ECO:0000256" key="8">
    <source>
        <dbReference type="PROSITE-ProRule" id="PRU00703"/>
    </source>
</evidence>
<dbReference type="InterPro" id="IPR036739">
    <property type="entry name" value="SLC41_membr_dom_sf"/>
</dbReference>
<feature type="transmembrane region" description="Helical" evidence="9">
    <location>
        <begin position="293"/>
        <end position="311"/>
    </location>
</feature>
<keyword evidence="7 9" id="KW-0472">Membrane</keyword>
<gene>
    <name evidence="11" type="primary">mgtE</name>
    <name evidence="11" type="ORF">PACILC2_56020</name>
</gene>
<evidence type="ECO:0000259" key="10">
    <source>
        <dbReference type="PROSITE" id="PS51371"/>
    </source>
</evidence>
<evidence type="ECO:0000313" key="11">
    <source>
        <dbReference type="EMBL" id="GIQ67034.1"/>
    </source>
</evidence>
<keyword evidence="4 9" id="KW-0812">Transmembrane</keyword>
<dbReference type="InterPro" id="IPR000644">
    <property type="entry name" value="CBS_dom"/>
</dbReference>
<organism evidence="11 12">
    <name type="scientific">Paenibacillus cisolokensis</name>
    <dbReference type="NCBI Taxonomy" id="1658519"/>
    <lineage>
        <taxon>Bacteria</taxon>
        <taxon>Bacillati</taxon>
        <taxon>Bacillota</taxon>
        <taxon>Bacilli</taxon>
        <taxon>Bacillales</taxon>
        <taxon>Paenibacillaceae</taxon>
        <taxon>Paenibacillus</taxon>
    </lineage>
</organism>
<dbReference type="SUPFAM" id="SSF158791">
    <property type="entry name" value="MgtE N-terminal domain-like"/>
    <property type="match status" value="1"/>
</dbReference>
<comment type="function">
    <text evidence="9">Acts as a magnesium transporter.</text>
</comment>
<dbReference type="Pfam" id="PF00571">
    <property type="entry name" value="CBS"/>
    <property type="match status" value="2"/>
</dbReference>
<evidence type="ECO:0000256" key="4">
    <source>
        <dbReference type="ARBA" id="ARBA00022692"/>
    </source>
</evidence>
<dbReference type="InterPro" id="IPR006667">
    <property type="entry name" value="SLC41_membr_dom"/>
</dbReference>
<dbReference type="InterPro" id="IPR006668">
    <property type="entry name" value="Mg_transptr_MgtE_intracell_dom"/>
</dbReference>
<dbReference type="PANTHER" id="PTHR43773">
    <property type="entry name" value="MAGNESIUM TRANSPORTER MGTE"/>
    <property type="match status" value="1"/>
</dbReference>
<dbReference type="Pfam" id="PF01769">
    <property type="entry name" value="MgtE"/>
    <property type="match status" value="1"/>
</dbReference>
<comment type="subunit">
    <text evidence="9">Homodimer.</text>
</comment>
<evidence type="ECO:0000256" key="9">
    <source>
        <dbReference type="RuleBase" id="RU362011"/>
    </source>
</evidence>
<dbReference type="SUPFAM" id="SSF54631">
    <property type="entry name" value="CBS-domain pair"/>
    <property type="match status" value="1"/>
</dbReference>
<evidence type="ECO:0000256" key="1">
    <source>
        <dbReference type="ARBA" id="ARBA00004141"/>
    </source>
</evidence>
<keyword evidence="9" id="KW-0479">Metal-binding</keyword>
<keyword evidence="6 9" id="KW-1133">Transmembrane helix</keyword>
<dbReference type="NCBIfam" id="TIGR00400">
    <property type="entry name" value="mgtE"/>
    <property type="match status" value="1"/>
</dbReference>
<keyword evidence="8" id="KW-0129">CBS domain</keyword>
<dbReference type="InterPro" id="IPR006669">
    <property type="entry name" value="MgtE_transporter"/>
</dbReference>
<keyword evidence="9" id="KW-1003">Cell membrane</keyword>
<feature type="transmembrane region" description="Helical" evidence="9">
    <location>
        <begin position="393"/>
        <end position="419"/>
    </location>
</feature>
<sequence>MIDETKRQHADRRTELAAEASRLLAGDEKRMRVQLEEWAPYDIAHLYPGLTIRERSLLLGALETEALADVISELDTDSQLEALQLVGAARAAEVLNRMENDDAADMLADVPDEAKEYLLSLMTRDESDMVRKLMAYGPETAGGLMTNRYVWFRERYTVREAVEKVKAFAELTKHVHYFYVVDEEKRLKGSLTYRDLVLAREDQRVADLMQEKVVSVPVDMDQEEVAMLFEDYDLLSVPVVDRENRLIGIVTVDDVIDVLREEANEDINKLSASDKTIDFRTAPLTAARRRLPWLLMLLVLGLVSGGIISRFERTLDQVVALTFFMPMIAGMTGNTGTQSLAVVVRGLTAQKQIGRTTIVRLLWRELSVGLLIGAVCGTGIAVVAGWWQASAVFGLVVGISLFLTIIIGTMAGTVIPLLLHRLKVDPAVASGPLITTLNDLFSLTVYFSTATVFLSYLT</sequence>
<dbReference type="Proteomes" id="UP000680304">
    <property type="component" value="Unassembled WGS sequence"/>
</dbReference>
<dbReference type="CDD" id="cd04606">
    <property type="entry name" value="CBS_pair_Mg_transporter"/>
    <property type="match status" value="1"/>
</dbReference>